<dbReference type="AlphaFoldDB" id="A0A4Y4E843"/>
<protein>
    <submittedName>
        <fullName evidence="1">Uncharacterized protein</fullName>
    </submittedName>
</protein>
<sequence length="87" mass="9245">MRIEIHLLARLLRIPLLRVEGVVDIHDGVGAGGRGTIEVTRSRRPAALRGPSRADLPTPALPVGRDLAAAEAIVSTLGRAVHRESLS</sequence>
<dbReference type="RefSeq" id="WP_141391065.1">
    <property type="nucleotide sequence ID" value="NZ_BJNZ01000034.1"/>
</dbReference>
<name>A0A4Y4E843_CELCE</name>
<reference evidence="1 2" key="1">
    <citation type="submission" date="2019-06" db="EMBL/GenBank/DDBJ databases">
        <title>Whole genome shotgun sequence of Cellulosimicrobium cellulans NBRC 15516.</title>
        <authorList>
            <person name="Hosoyama A."/>
            <person name="Uohara A."/>
            <person name="Ohji S."/>
            <person name="Ichikawa N."/>
        </authorList>
    </citation>
    <scope>NUCLEOTIDE SEQUENCE [LARGE SCALE GENOMIC DNA]</scope>
    <source>
        <strain evidence="1 2">NBRC 15516</strain>
    </source>
</reference>
<evidence type="ECO:0000313" key="2">
    <source>
        <dbReference type="Proteomes" id="UP000316659"/>
    </source>
</evidence>
<evidence type="ECO:0000313" key="1">
    <source>
        <dbReference type="EMBL" id="GED11668.1"/>
    </source>
</evidence>
<proteinExistence type="predicted"/>
<comment type="caution">
    <text evidence="1">The sequence shown here is derived from an EMBL/GenBank/DDBJ whole genome shotgun (WGS) entry which is preliminary data.</text>
</comment>
<dbReference type="Proteomes" id="UP000316659">
    <property type="component" value="Unassembled WGS sequence"/>
</dbReference>
<organism evidence="1 2">
    <name type="scientific">Cellulosimicrobium cellulans</name>
    <name type="common">Arthrobacter luteus</name>
    <dbReference type="NCBI Taxonomy" id="1710"/>
    <lineage>
        <taxon>Bacteria</taxon>
        <taxon>Bacillati</taxon>
        <taxon>Actinomycetota</taxon>
        <taxon>Actinomycetes</taxon>
        <taxon>Micrococcales</taxon>
        <taxon>Promicromonosporaceae</taxon>
        <taxon>Cellulosimicrobium</taxon>
    </lineage>
</organism>
<dbReference type="EMBL" id="BJNZ01000034">
    <property type="protein sequence ID" value="GED11668.1"/>
    <property type="molecule type" value="Genomic_DNA"/>
</dbReference>
<accession>A0A4Y4E843</accession>
<gene>
    <name evidence="1" type="ORF">CCE02nite_36670</name>
</gene>